<evidence type="ECO:0000313" key="2">
    <source>
        <dbReference type="Proteomes" id="UP000807469"/>
    </source>
</evidence>
<dbReference type="Proteomes" id="UP000807469">
    <property type="component" value="Unassembled WGS sequence"/>
</dbReference>
<protein>
    <submittedName>
        <fullName evidence="1">Uncharacterized protein</fullName>
    </submittedName>
</protein>
<organism evidence="1 2">
    <name type="scientific">Pholiota conissans</name>
    <dbReference type="NCBI Taxonomy" id="109636"/>
    <lineage>
        <taxon>Eukaryota</taxon>
        <taxon>Fungi</taxon>
        <taxon>Dikarya</taxon>
        <taxon>Basidiomycota</taxon>
        <taxon>Agaricomycotina</taxon>
        <taxon>Agaricomycetes</taxon>
        <taxon>Agaricomycetidae</taxon>
        <taxon>Agaricales</taxon>
        <taxon>Agaricineae</taxon>
        <taxon>Strophariaceae</taxon>
        <taxon>Pholiota</taxon>
    </lineage>
</organism>
<proteinExistence type="predicted"/>
<dbReference type="AlphaFoldDB" id="A0A9P6CXX7"/>
<evidence type="ECO:0000313" key="1">
    <source>
        <dbReference type="EMBL" id="KAF9484596.1"/>
    </source>
</evidence>
<dbReference type="EMBL" id="MU155142">
    <property type="protein sequence ID" value="KAF9484596.1"/>
    <property type="molecule type" value="Genomic_DNA"/>
</dbReference>
<dbReference type="OrthoDB" id="3250555at2759"/>
<reference evidence="1" key="1">
    <citation type="submission" date="2020-11" db="EMBL/GenBank/DDBJ databases">
        <authorList>
            <consortium name="DOE Joint Genome Institute"/>
            <person name="Ahrendt S."/>
            <person name="Riley R."/>
            <person name="Andreopoulos W."/>
            <person name="Labutti K."/>
            <person name="Pangilinan J."/>
            <person name="Ruiz-Duenas F.J."/>
            <person name="Barrasa J.M."/>
            <person name="Sanchez-Garcia M."/>
            <person name="Camarero S."/>
            <person name="Miyauchi S."/>
            <person name="Serrano A."/>
            <person name="Linde D."/>
            <person name="Babiker R."/>
            <person name="Drula E."/>
            <person name="Ayuso-Fernandez I."/>
            <person name="Pacheco R."/>
            <person name="Padilla G."/>
            <person name="Ferreira P."/>
            <person name="Barriuso J."/>
            <person name="Kellner H."/>
            <person name="Castanera R."/>
            <person name="Alfaro M."/>
            <person name="Ramirez L."/>
            <person name="Pisabarro A.G."/>
            <person name="Kuo A."/>
            <person name="Tritt A."/>
            <person name="Lipzen A."/>
            <person name="He G."/>
            <person name="Yan M."/>
            <person name="Ng V."/>
            <person name="Cullen D."/>
            <person name="Martin F."/>
            <person name="Rosso M.-N."/>
            <person name="Henrissat B."/>
            <person name="Hibbett D."/>
            <person name="Martinez A.T."/>
            <person name="Grigoriev I.V."/>
        </authorList>
    </citation>
    <scope>NUCLEOTIDE SEQUENCE</scope>
    <source>
        <strain evidence="1">CIRM-BRFM 674</strain>
    </source>
</reference>
<name>A0A9P6CXX7_9AGAR</name>
<sequence length="219" mass="24383">MNLLVWDIAVACLAISVKFHRDFLDPLLPVFAREYLALAPHQLCLEDLESAHRDVLSAFDYMLGVTPQPMMDELWFALPSLRGLLDFSSGWKDAMTDAWARLFVALDEPDVQRFLVSTLTVAALMDGILESLVDHYSRVAAKKMKPKPSAEDYCRQTRVLRQRFYGKAKEDAEGVFCDIQALTGITDVQNLFSIGVCLTFGGDCADASCFYVGPTPGMS</sequence>
<gene>
    <name evidence="1" type="ORF">BDN70DRAFT_797408</name>
</gene>
<comment type="caution">
    <text evidence="1">The sequence shown here is derived from an EMBL/GenBank/DDBJ whole genome shotgun (WGS) entry which is preliminary data.</text>
</comment>
<accession>A0A9P6CXX7</accession>
<keyword evidence="2" id="KW-1185">Reference proteome</keyword>